<evidence type="ECO:0000256" key="3">
    <source>
        <dbReference type="ARBA" id="ARBA00022884"/>
    </source>
</evidence>
<keyword evidence="5 8" id="KW-0687">Ribonucleoprotein</keyword>
<evidence type="ECO:0000256" key="1">
    <source>
        <dbReference type="ARBA" id="ARBA00009512"/>
    </source>
</evidence>
<dbReference type="HAMAP" id="MF_00360">
    <property type="entry name" value="Ribosomal_bS6"/>
    <property type="match status" value="1"/>
</dbReference>
<feature type="region of interest" description="Disordered" evidence="9">
    <location>
        <begin position="199"/>
        <end position="220"/>
    </location>
</feature>
<dbReference type="EMBL" id="SOHQ01000031">
    <property type="protein sequence ID" value="TFD77425.1"/>
    <property type="molecule type" value="Genomic_DNA"/>
</dbReference>
<evidence type="ECO:0000256" key="9">
    <source>
        <dbReference type="SAM" id="MobiDB-lite"/>
    </source>
</evidence>
<dbReference type="OrthoDB" id="9812702at2"/>
<dbReference type="Gene3D" id="3.30.70.60">
    <property type="match status" value="1"/>
</dbReference>
<dbReference type="NCBIfam" id="TIGR00166">
    <property type="entry name" value="S6"/>
    <property type="match status" value="1"/>
</dbReference>
<dbReference type="GO" id="GO:0070181">
    <property type="term" value="F:small ribosomal subunit rRNA binding"/>
    <property type="evidence" value="ECO:0007669"/>
    <property type="project" value="TreeGrafter"/>
</dbReference>
<dbReference type="InterPro" id="IPR020814">
    <property type="entry name" value="Ribosomal_S6_plastid/chlpt"/>
</dbReference>
<dbReference type="InterPro" id="IPR035980">
    <property type="entry name" value="Ribosomal_bS6_sf"/>
</dbReference>
<evidence type="ECO:0000256" key="7">
    <source>
        <dbReference type="ARBA" id="ARBA00035294"/>
    </source>
</evidence>
<comment type="caution">
    <text evidence="10">The sequence shown here is derived from an EMBL/GenBank/DDBJ whole genome shotgun (WGS) entry which is preliminary data.</text>
</comment>
<dbReference type="Pfam" id="PF01250">
    <property type="entry name" value="Ribosomal_S6"/>
    <property type="match status" value="1"/>
</dbReference>
<feature type="compositionally biased region" description="Low complexity" evidence="9">
    <location>
        <begin position="199"/>
        <end position="209"/>
    </location>
</feature>
<organism evidence="10 11">
    <name type="scientific">Cryobacterium psychrophilum</name>
    <dbReference type="NCBI Taxonomy" id="41988"/>
    <lineage>
        <taxon>Bacteria</taxon>
        <taxon>Bacillati</taxon>
        <taxon>Actinomycetota</taxon>
        <taxon>Actinomycetes</taxon>
        <taxon>Micrococcales</taxon>
        <taxon>Microbacteriaceae</taxon>
        <taxon>Cryobacterium</taxon>
    </lineage>
</organism>
<evidence type="ECO:0000256" key="6">
    <source>
        <dbReference type="ARBA" id="ARBA00035104"/>
    </source>
</evidence>
<dbReference type="PANTHER" id="PTHR21011">
    <property type="entry name" value="MITOCHONDRIAL 28S RIBOSOMAL PROTEIN S6"/>
    <property type="match status" value="1"/>
</dbReference>
<name>A0A4Y8KP03_9MICO</name>
<dbReference type="PANTHER" id="PTHR21011:SF1">
    <property type="entry name" value="SMALL RIBOSOMAL SUBUNIT PROTEIN BS6M"/>
    <property type="match status" value="1"/>
</dbReference>
<reference evidence="10 11" key="1">
    <citation type="submission" date="2019-03" db="EMBL/GenBank/DDBJ databases">
        <title>Genomics of glacier-inhabiting Cryobacterium strains.</title>
        <authorList>
            <person name="Liu Q."/>
            <person name="Xin Y.-H."/>
        </authorList>
    </citation>
    <scope>NUCLEOTIDE SEQUENCE [LARGE SCALE GENOMIC DNA]</scope>
    <source>
        <strain evidence="10 11">CGMCC 1.4292</strain>
    </source>
</reference>
<dbReference type="GO" id="GO:0006412">
    <property type="term" value="P:translation"/>
    <property type="evidence" value="ECO:0007669"/>
    <property type="project" value="UniProtKB-UniRule"/>
</dbReference>
<keyword evidence="2 8" id="KW-0699">rRNA-binding</keyword>
<dbReference type="FunFam" id="3.30.70.60:FF:000002">
    <property type="entry name" value="30S ribosomal protein S6"/>
    <property type="match status" value="1"/>
</dbReference>
<sequence length="220" mass="22641">MHQYELMVILDPELDERTIAPSLDKFLNVVRNDGGTVDKVDVWGRRRLAYEINKKTEGIYAIVDFTANADATVELDRQLKLSEAVMRTKVLRAEEGIAQVIVAGKLAAEKAARKAANPKVIAAKAEAVVAAQAAKVAAAAKPVVVEAPVAKAAPKVEAPAETEAAAAAAAAVKAEAAATKTAANVAANVAALAAKIAASAKPAAKVTEAPADATDKASDK</sequence>
<dbReference type="GO" id="GO:0003735">
    <property type="term" value="F:structural constituent of ribosome"/>
    <property type="evidence" value="ECO:0007669"/>
    <property type="project" value="InterPro"/>
</dbReference>
<accession>A0A4Y8KP03</accession>
<evidence type="ECO:0000256" key="5">
    <source>
        <dbReference type="ARBA" id="ARBA00023274"/>
    </source>
</evidence>
<dbReference type="InterPro" id="IPR000529">
    <property type="entry name" value="Ribosomal_bS6"/>
</dbReference>
<comment type="similarity">
    <text evidence="1 8">Belongs to the bacterial ribosomal protein bS6 family.</text>
</comment>
<evidence type="ECO:0000256" key="8">
    <source>
        <dbReference type="HAMAP-Rule" id="MF_00360"/>
    </source>
</evidence>
<proteinExistence type="inferred from homology"/>
<dbReference type="Proteomes" id="UP000298218">
    <property type="component" value="Unassembled WGS sequence"/>
</dbReference>
<keyword evidence="3 8" id="KW-0694">RNA-binding</keyword>
<protein>
    <recommendedName>
        <fullName evidence="7 8">Small ribosomal subunit protein bS6</fullName>
    </recommendedName>
</protein>
<dbReference type="InterPro" id="IPR020815">
    <property type="entry name" value="Ribosomal_bS6_CS"/>
</dbReference>
<evidence type="ECO:0000256" key="2">
    <source>
        <dbReference type="ARBA" id="ARBA00022730"/>
    </source>
</evidence>
<dbReference type="InterPro" id="IPR014717">
    <property type="entry name" value="Transl_elong_EF1B/ribsomal_bS6"/>
</dbReference>
<dbReference type="CDD" id="cd00473">
    <property type="entry name" value="bS6"/>
    <property type="match status" value="1"/>
</dbReference>
<dbReference type="GO" id="GO:0005840">
    <property type="term" value="C:ribosome"/>
    <property type="evidence" value="ECO:0007669"/>
    <property type="project" value="UniProtKB-KW"/>
</dbReference>
<keyword evidence="4 8" id="KW-0689">Ribosomal protein</keyword>
<dbReference type="SUPFAM" id="SSF54995">
    <property type="entry name" value="Ribosomal protein S6"/>
    <property type="match status" value="1"/>
</dbReference>
<keyword evidence="11" id="KW-1185">Reference proteome</keyword>
<dbReference type="GO" id="GO:1990904">
    <property type="term" value="C:ribonucleoprotein complex"/>
    <property type="evidence" value="ECO:0007669"/>
    <property type="project" value="UniProtKB-KW"/>
</dbReference>
<dbReference type="AlphaFoldDB" id="A0A4Y8KP03"/>
<comment type="function">
    <text evidence="6 8">Binds together with bS18 to 16S ribosomal RNA.</text>
</comment>
<dbReference type="GO" id="GO:0005737">
    <property type="term" value="C:cytoplasm"/>
    <property type="evidence" value="ECO:0007669"/>
    <property type="project" value="UniProtKB-ARBA"/>
</dbReference>
<evidence type="ECO:0000313" key="11">
    <source>
        <dbReference type="Proteomes" id="UP000298218"/>
    </source>
</evidence>
<evidence type="ECO:0000256" key="4">
    <source>
        <dbReference type="ARBA" id="ARBA00022980"/>
    </source>
</evidence>
<gene>
    <name evidence="8" type="primary">rpsF</name>
    <name evidence="10" type="ORF">E3T53_11420</name>
</gene>
<evidence type="ECO:0000313" key="10">
    <source>
        <dbReference type="EMBL" id="TFD77425.1"/>
    </source>
</evidence>
<dbReference type="PROSITE" id="PS01048">
    <property type="entry name" value="RIBOSOMAL_S6"/>
    <property type="match status" value="1"/>
</dbReference>